<name>A0A1F7S174_9BACT</name>
<dbReference type="Gene3D" id="3.40.930.10">
    <property type="entry name" value="Mannitol-specific EII, Chain A"/>
    <property type="match status" value="1"/>
</dbReference>
<evidence type="ECO:0000259" key="1">
    <source>
        <dbReference type="PROSITE" id="PS51094"/>
    </source>
</evidence>
<organism evidence="2 3">
    <name type="scientific">Candidatus Schekmanbacteria bacterium RBG_16_38_11</name>
    <dbReference type="NCBI Taxonomy" id="1817880"/>
    <lineage>
        <taxon>Bacteria</taxon>
        <taxon>Candidatus Schekmaniibacteriota</taxon>
    </lineage>
</organism>
<dbReference type="InterPro" id="IPR051541">
    <property type="entry name" value="PTS_SugarTrans_NitroReg"/>
</dbReference>
<dbReference type="PROSITE" id="PS51094">
    <property type="entry name" value="PTS_EIIA_TYPE_2"/>
    <property type="match status" value="1"/>
</dbReference>
<dbReference type="InterPro" id="IPR016152">
    <property type="entry name" value="PTrfase/Anion_transptr"/>
</dbReference>
<dbReference type="InterPro" id="IPR002178">
    <property type="entry name" value="PTS_EIIA_type-2_dom"/>
</dbReference>
<proteinExistence type="predicted"/>
<gene>
    <name evidence="2" type="ORF">A2149_07690</name>
</gene>
<comment type="caution">
    <text evidence="2">The sequence shown here is derived from an EMBL/GenBank/DDBJ whole genome shotgun (WGS) entry which is preliminary data.</text>
</comment>
<dbReference type="Pfam" id="PF00359">
    <property type="entry name" value="PTS_EIIA_2"/>
    <property type="match status" value="1"/>
</dbReference>
<dbReference type="Proteomes" id="UP000178435">
    <property type="component" value="Unassembled WGS sequence"/>
</dbReference>
<sequence>MFSQFLFEDQVYLDLKAKNSFGCFLEMLRCLEDSKIIKDKAPILTALMTREELEPTSVGCSIAFPHARTFQLEKPILIIGRSKEGIDFYSRDGKKINFVFMLLFPRKFNELYLELVGEIMRFLSNSALLDCLQKINTPEELITLIKEIEKNMEKGFLN</sequence>
<evidence type="ECO:0000313" key="2">
    <source>
        <dbReference type="EMBL" id="OGL47562.1"/>
    </source>
</evidence>
<protein>
    <recommendedName>
        <fullName evidence="1">PTS EIIA type-2 domain-containing protein</fullName>
    </recommendedName>
</protein>
<dbReference type="PANTHER" id="PTHR47738">
    <property type="entry name" value="PTS SYSTEM FRUCTOSE-LIKE EIIA COMPONENT-RELATED"/>
    <property type="match status" value="1"/>
</dbReference>
<dbReference type="AlphaFoldDB" id="A0A1F7S174"/>
<evidence type="ECO:0000313" key="3">
    <source>
        <dbReference type="Proteomes" id="UP000178435"/>
    </source>
</evidence>
<dbReference type="SUPFAM" id="SSF55804">
    <property type="entry name" value="Phoshotransferase/anion transport protein"/>
    <property type="match status" value="1"/>
</dbReference>
<dbReference type="EMBL" id="MGDF01000008">
    <property type="protein sequence ID" value="OGL47562.1"/>
    <property type="molecule type" value="Genomic_DNA"/>
</dbReference>
<dbReference type="CDD" id="cd00211">
    <property type="entry name" value="PTS_IIA_fru"/>
    <property type="match status" value="1"/>
</dbReference>
<accession>A0A1F7S174</accession>
<reference evidence="2 3" key="1">
    <citation type="journal article" date="2016" name="Nat. Commun.">
        <title>Thousands of microbial genomes shed light on interconnected biogeochemical processes in an aquifer system.</title>
        <authorList>
            <person name="Anantharaman K."/>
            <person name="Brown C.T."/>
            <person name="Hug L.A."/>
            <person name="Sharon I."/>
            <person name="Castelle C.J."/>
            <person name="Probst A.J."/>
            <person name="Thomas B.C."/>
            <person name="Singh A."/>
            <person name="Wilkins M.J."/>
            <person name="Karaoz U."/>
            <person name="Brodie E.L."/>
            <person name="Williams K.H."/>
            <person name="Hubbard S.S."/>
            <person name="Banfield J.F."/>
        </authorList>
    </citation>
    <scope>NUCLEOTIDE SEQUENCE [LARGE SCALE GENOMIC DNA]</scope>
</reference>
<feature type="domain" description="PTS EIIA type-2" evidence="1">
    <location>
        <begin position="4"/>
        <end position="148"/>
    </location>
</feature>